<name>A0ABY3VP94_9MYCO</name>
<evidence type="ECO:0000313" key="1">
    <source>
        <dbReference type="EMBL" id="UMB69323.1"/>
    </source>
</evidence>
<dbReference type="RefSeq" id="WP_240261057.1">
    <property type="nucleotide sequence ID" value="NZ_CP092488.2"/>
</dbReference>
<sequence length="278" mass="29950">MATTAAVLPPIPTVTTIDEVVDAIESIIDWSISQSSRLGYFAAMYKRITIAIGAAVSQGMFEDGPRLQRFDAIFATRYFDALNGLFHPAKFPAPTRSWHATFDAAIRPEPIIAQHLLAGVNAHIDLDLGIAARSTAPGADLPALHNDFNTVNAVLASQVRGVVTQLDEVSPVLADIYHVLSDNEIFVINEVVKNLRDSAWTFAEVLNLEPKIARPITISARDLQVSAQGDLIYDPPGLIGLLRQAVAAIAARESRDVVANIRALDEIAATPAPITSEL</sequence>
<evidence type="ECO:0000313" key="2">
    <source>
        <dbReference type="Proteomes" id="UP001055336"/>
    </source>
</evidence>
<proteinExistence type="predicted"/>
<gene>
    <name evidence="1" type="ORF">MKK62_23715</name>
</gene>
<dbReference type="EMBL" id="CP092488">
    <property type="protein sequence ID" value="UMB69323.1"/>
    <property type="molecule type" value="Genomic_DNA"/>
</dbReference>
<accession>A0ABY3VP94</accession>
<keyword evidence="2" id="KW-1185">Reference proteome</keyword>
<dbReference type="InterPro" id="IPR046037">
    <property type="entry name" value="DUF5995"/>
</dbReference>
<reference evidence="1" key="1">
    <citation type="submission" date="2022-08" db="EMBL/GenBank/DDBJ databases">
        <title>Whole genome sequencing of non-tuberculosis mycobacteria type-strains.</title>
        <authorList>
            <person name="Igarashi Y."/>
            <person name="Osugi A."/>
            <person name="Mitarai S."/>
        </authorList>
    </citation>
    <scope>NUCLEOTIDE SEQUENCE</scope>
    <source>
        <strain evidence="1">DSM 45127</strain>
    </source>
</reference>
<organism evidence="1 2">
    <name type="scientific">Mycobacterium paraterrae</name>
    <dbReference type="NCBI Taxonomy" id="577492"/>
    <lineage>
        <taxon>Bacteria</taxon>
        <taxon>Bacillati</taxon>
        <taxon>Actinomycetota</taxon>
        <taxon>Actinomycetes</taxon>
        <taxon>Mycobacteriales</taxon>
        <taxon>Mycobacteriaceae</taxon>
        <taxon>Mycobacterium</taxon>
    </lineage>
</organism>
<dbReference type="Pfam" id="PF19458">
    <property type="entry name" value="DUF5995"/>
    <property type="match status" value="1"/>
</dbReference>
<dbReference type="Proteomes" id="UP001055336">
    <property type="component" value="Chromosome"/>
</dbReference>
<protein>
    <submittedName>
        <fullName evidence="1">DUF5995 family protein</fullName>
    </submittedName>
</protein>